<proteinExistence type="inferred from homology"/>
<dbReference type="CDD" id="cd02860">
    <property type="entry name" value="E_set_Pullulanase"/>
    <property type="match status" value="1"/>
</dbReference>
<dbReference type="CDD" id="cd11341">
    <property type="entry name" value="AmyAc_Pullulanase_LD-like"/>
    <property type="match status" value="1"/>
</dbReference>
<keyword evidence="4" id="KW-1185">Reference proteome</keyword>
<dbReference type="InterPro" id="IPR004193">
    <property type="entry name" value="Glyco_hydro_13_N"/>
</dbReference>
<organism evidence="3 4">
    <name type="scientific">Faecalicoccus pleomorphus</name>
    <dbReference type="NCBI Taxonomy" id="1323"/>
    <lineage>
        <taxon>Bacteria</taxon>
        <taxon>Bacillati</taxon>
        <taxon>Bacillota</taxon>
        <taxon>Erysipelotrichia</taxon>
        <taxon>Erysipelotrichales</taxon>
        <taxon>Erysipelotrichaceae</taxon>
        <taxon>Faecalicoccus</taxon>
    </lineage>
</organism>
<comment type="similarity">
    <text evidence="1">Belongs to the glycosyl hydrolase 13 family.</text>
</comment>
<dbReference type="RefSeq" id="WP_022789203.1">
    <property type="nucleotide sequence ID" value="NZ_UHFX01000003.1"/>
</dbReference>
<accession>A0A380LL95</accession>
<reference evidence="3 4" key="1">
    <citation type="submission" date="2018-06" db="EMBL/GenBank/DDBJ databases">
        <authorList>
            <consortium name="Pathogen Informatics"/>
            <person name="Doyle S."/>
        </authorList>
    </citation>
    <scope>NUCLEOTIDE SEQUENCE [LARGE SCALE GENOMIC DNA]</scope>
    <source>
        <strain evidence="3 4">NCTC11087</strain>
    </source>
</reference>
<dbReference type="Proteomes" id="UP000255523">
    <property type="component" value="Unassembled WGS sequence"/>
</dbReference>
<dbReference type="InterPro" id="IPR017853">
    <property type="entry name" value="GH"/>
</dbReference>
<dbReference type="Pfam" id="PF02922">
    <property type="entry name" value="CBM_48"/>
    <property type="match status" value="1"/>
</dbReference>
<gene>
    <name evidence="3" type="primary">amyX</name>
    <name evidence="3" type="ORF">NCTC11087_00979</name>
</gene>
<dbReference type="InterPro" id="IPR013783">
    <property type="entry name" value="Ig-like_fold"/>
</dbReference>
<evidence type="ECO:0000256" key="1">
    <source>
        <dbReference type="ARBA" id="ARBA00008061"/>
    </source>
</evidence>
<dbReference type="GO" id="GO:0005975">
    <property type="term" value="P:carbohydrate metabolic process"/>
    <property type="evidence" value="ECO:0007669"/>
    <property type="project" value="InterPro"/>
</dbReference>
<dbReference type="InterPro" id="IPR040697">
    <property type="entry name" value="PulA_N1"/>
</dbReference>
<dbReference type="GO" id="GO:0051060">
    <property type="term" value="F:pullulanase activity"/>
    <property type="evidence" value="ECO:0007669"/>
    <property type="project" value="UniProtKB-EC"/>
</dbReference>
<dbReference type="InterPro" id="IPR011840">
    <property type="entry name" value="PulA_typeI"/>
</dbReference>
<dbReference type="EMBL" id="UHFX01000003">
    <property type="protein sequence ID" value="SUO04091.1"/>
    <property type="molecule type" value="Genomic_DNA"/>
</dbReference>
<keyword evidence="3" id="KW-0326">Glycosidase</keyword>
<feature type="domain" description="Glycosyl hydrolase family 13 catalytic" evidence="2">
    <location>
        <begin position="249"/>
        <end position="611"/>
    </location>
</feature>
<dbReference type="SMART" id="SM00642">
    <property type="entry name" value="Aamy"/>
    <property type="match status" value="1"/>
</dbReference>
<name>A0A380LL95_9FIRM</name>
<dbReference type="Gene3D" id="2.60.40.10">
    <property type="entry name" value="Immunoglobulins"/>
    <property type="match status" value="1"/>
</dbReference>
<dbReference type="AlphaFoldDB" id="A0A380LL95"/>
<dbReference type="Gene3D" id="3.20.20.80">
    <property type="entry name" value="Glycosidases"/>
    <property type="match status" value="1"/>
</dbReference>
<dbReference type="EC" id="3.2.1.41" evidence="3"/>
<dbReference type="Pfam" id="PF00128">
    <property type="entry name" value="Alpha-amylase"/>
    <property type="match status" value="1"/>
</dbReference>
<dbReference type="GeneID" id="77461951"/>
<evidence type="ECO:0000259" key="2">
    <source>
        <dbReference type="SMART" id="SM00642"/>
    </source>
</evidence>
<dbReference type="Pfam" id="PF17999">
    <property type="entry name" value="PulA_N1"/>
    <property type="match status" value="1"/>
</dbReference>
<sequence length="699" mass="80621">MRMERDYEAYFDDYNCLKVYMSKNFFNGSSRIFHLKDSCDRIIHLNIDHKQDLLNGYTKYVLSLKEPLIMGEEYVVYDEHCQKTICQYSHIVKTIRFNQEYEVKDIDLGCFYTKECTVFRLWSPVAYQILLRLDDHGQKSTIEMERKEKGIFETTVSKDLLNAHYTFMVRANGTWKETVDPYNSFCGPNTQYSVVQSIENVKLPKKVKVPLMRSNTDAIIYEASIRDMTSEPGIGVKHPRKFKGFTEENITTKSMSTGFSYIQSLGVSHIQLLPVFDFGSVDEVYTDIFYNWGYDPVHHRALEGSYSTDCTDATKRIEELAHLVQDCHQAGLKVNLDLVFNHVYTKEKYPLEILVPNYYFLMDTEGEFSNGSFCGNDIDTQPPMSRKYFVDTCLRIVEWFDVDGFRFDLMGILDYNLMNEIAEKCRALKPDFMIYGEGWNMPSFVPEHLRASMLNQEHMPLIGHFSDRFRETCRGSNGDLEICGYSNGDTGLLNSMQQCLGGGCLDHLFDSPQKAINYVECHDNHTLWDKNSVCCQHESRGVLMQRQTLANALVILAQGIPFLHAGQEFGCTKYNLGNSYNRSDHYNHIDYNLRNKHMPIVVDTKLLIKIRKEHPCFRLATKEEIEANVSFGDIDGKVLVYQAKCKEDVCLCFFNPTSEHFTYDSHQKLSILFDNGNINAATTYRVGIAPYCVVVCTLS</sequence>
<dbReference type="PANTHER" id="PTHR43002">
    <property type="entry name" value="GLYCOGEN DEBRANCHING ENZYME"/>
    <property type="match status" value="1"/>
</dbReference>
<dbReference type="InterPro" id="IPR014756">
    <property type="entry name" value="Ig_E-set"/>
</dbReference>
<dbReference type="OrthoDB" id="9761875at2"/>
<dbReference type="NCBIfam" id="TIGR02104">
    <property type="entry name" value="pulA_typeI"/>
    <property type="match status" value="1"/>
</dbReference>
<evidence type="ECO:0000313" key="4">
    <source>
        <dbReference type="Proteomes" id="UP000255523"/>
    </source>
</evidence>
<dbReference type="SUPFAM" id="SSF51445">
    <property type="entry name" value="(Trans)glycosidases"/>
    <property type="match status" value="1"/>
</dbReference>
<evidence type="ECO:0000313" key="3">
    <source>
        <dbReference type="EMBL" id="SUO04091.1"/>
    </source>
</evidence>
<protein>
    <submittedName>
        <fullName evidence="3">Type II secretory pathway, pullulanase PulA glycosidase</fullName>
        <ecNumber evidence="3">3.2.1.41</ecNumber>
    </submittedName>
</protein>
<dbReference type="InterPro" id="IPR006047">
    <property type="entry name" value="GH13_cat_dom"/>
</dbReference>
<dbReference type="SUPFAM" id="SSF81296">
    <property type="entry name" value="E set domains"/>
    <property type="match status" value="1"/>
</dbReference>
<dbReference type="Gene3D" id="2.60.40.2320">
    <property type="match status" value="1"/>
</dbReference>
<keyword evidence="3" id="KW-0378">Hydrolase</keyword>